<keyword evidence="6" id="KW-0961">Cell wall biogenesis/degradation</keyword>
<dbReference type="PRINTS" id="PR00725">
    <property type="entry name" value="DADACBPTASE1"/>
</dbReference>
<evidence type="ECO:0000256" key="1">
    <source>
        <dbReference type="ARBA" id="ARBA00007164"/>
    </source>
</evidence>
<accession>F0SH13</accession>
<feature type="active site" description="Proton acceptor" evidence="7">
    <location>
        <position position="66"/>
    </location>
</feature>
<dbReference type="GO" id="GO:0009252">
    <property type="term" value="P:peptidoglycan biosynthetic process"/>
    <property type="evidence" value="ECO:0007669"/>
    <property type="project" value="UniProtKB-KW"/>
</dbReference>
<dbReference type="Proteomes" id="UP000006860">
    <property type="component" value="Chromosome"/>
</dbReference>
<keyword evidence="4" id="KW-0133">Cell shape</keyword>
<keyword evidence="12" id="KW-0645">Protease</keyword>
<evidence type="ECO:0000256" key="6">
    <source>
        <dbReference type="ARBA" id="ARBA00023316"/>
    </source>
</evidence>
<evidence type="ECO:0000256" key="7">
    <source>
        <dbReference type="PIRSR" id="PIRSR618044-1"/>
    </source>
</evidence>
<keyword evidence="2 10" id="KW-0732">Signal</keyword>
<dbReference type="MEROPS" id="S11.004"/>
<feature type="chain" id="PRO_5003260351" evidence="10">
    <location>
        <begin position="20"/>
        <end position="302"/>
    </location>
</feature>
<evidence type="ECO:0000256" key="5">
    <source>
        <dbReference type="ARBA" id="ARBA00022984"/>
    </source>
</evidence>
<dbReference type="GO" id="GO:0071555">
    <property type="term" value="P:cell wall organization"/>
    <property type="evidence" value="ECO:0007669"/>
    <property type="project" value="UniProtKB-KW"/>
</dbReference>
<dbReference type="Gene3D" id="3.40.710.10">
    <property type="entry name" value="DD-peptidase/beta-lactamase superfamily"/>
    <property type="match status" value="1"/>
</dbReference>
<dbReference type="PANTHER" id="PTHR21581:SF33">
    <property type="entry name" value="D-ALANYL-D-ALANINE CARBOXYPEPTIDASE DACB"/>
    <property type="match status" value="1"/>
</dbReference>
<keyword evidence="3 12" id="KW-0378">Hydrolase</keyword>
<organism evidence="12 13">
    <name type="scientific">Rubinisphaera brasiliensis (strain ATCC 49424 / DSM 5305 / JCM 21570 / IAM 15109 / NBRC 103401 / IFAM 1448)</name>
    <name type="common">Planctomyces brasiliensis</name>
    <dbReference type="NCBI Taxonomy" id="756272"/>
    <lineage>
        <taxon>Bacteria</taxon>
        <taxon>Pseudomonadati</taxon>
        <taxon>Planctomycetota</taxon>
        <taxon>Planctomycetia</taxon>
        <taxon>Planctomycetales</taxon>
        <taxon>Planctomycetaceae</taxon>
        <taxon>Rubinisphaera</taxon>
    </lineage>
</organism>
<dbReference type="STRING" id="756272.Plabr_1889"/>
<evidence type="ECO:0000259" key="11">
    <source>
        <dbReference type="Pfam" id="PF00768"/>
    </source>
</evidence>
<evidence type="ECO:0000256" key="10">
    <source>
        <dbReference type="SAM" id="SignalP"/>
    </source>
</evidence>
<proteinExistence type="inferred from homology"/>
<feature type="domain" description="Peptidase S11 D-alanyl-D-alanine carboxypeptidase A N-terminal" evidence="11">
    <location>
        <begin position="31"/>
        <end position="269"/>
    </location>
</feature>
<gene>
    <name evidence="12" type="ordered locus">Plabr_1889</name>
</gene>
<dbReference type="EMBL" id="CP002546">
    <property type="protein sequence ID" value="ADY59498.1"/>
    <property type="molecule type" value="Genomic_DNA"/>
</dbReference>
<dbReference type="GO" id="GO:0008360">
    <property type="term" value="P:regulation of cell shape"/>
    <property type="evidence" value="ECO:0007669"/>
    <property type="project" value="UniProtKB-KW"/>
</dbReference>
<feature type="active site" description="Acyl-ester intermediate" evidence="7">
    <location>
        <position position="63"/>
    </location>
</feature>
<evidence type="ECO:0000256" key="9">
    <source>
        <dbReference type="RuleBase" id="RU004016"/>
    </source>
</evidence>
<feature type="binding site" evidence="8">
    <location>
        <position position="240"/>
    </location>
    <ligand>
        <name>substrate</name>
    </ligand>
</feature>
<dbReference type="InterPro" id="IPR012338">
    <property type="entry name" value="Beta-lactam/transpept-like"/>
</dbReference>
<reference evidence="13" key="1">
    <citation type="submission" date="2011-02" db="EMBL/GenBank/DDBJ databases">
        <title>The complete genome of Planctomyces brasiliensis DSM 5305.</title>
        <authorList>
            <person name="Lucas S."/>
            <person name="Copeland A."/>
            <person name="Lapidus A."/>
            <person name="Bruce D."/>
            <person name="Goodwin L."/>
            <person name="Pitluck S."/>
            <person name="Kyrpides N."/>
            <person name="Mavromatis K."/>
            <person name="Pagani I."/>
            <person name="Ivanova N."/>
            <person name="Ovchinnikova G."/>
            <person name="Lu M."/>
            <person name="Detter J.C."/>
            <person name="Han C."/>
            <person name="Land M."/>
            <person name="Hauser L."/>
            <person name="Markowitz V."/>
            <person name="Cheng J.-F."/>
            <person name="Hugenholtz P."/>
            <person name="Woyke T."/>
            <person name="Wu D."/>
            <person name="Tindall B."/>
            <person name="Pomrenke H.G."/>
            <person name="Brambilla E."/>
            <person name="Klenk H.-P."/>
            <person name="Eisen J.A."/>
        </authorList>
    </citation>
    <scope>NUCLEOTIDE SEQUENCE [LARGE SCALE GENOMIC DNA]</scope>
    <source>
        <strain evidence="13">ATCC 49424 / DSM 5305 / JCM 21570 / NBRC 103401 / IFAM 1448</strain>
    </source>
</reference>
<dbReference type="KEGG" id="pbs:Plabr_1889"/>
<keyword evidence="5" id="KW-0573">Peptidoglycan synthesis</keyword>
<feature type="signal peptide" evidence="10">
    <location>
        <begin position="1"/>
        <end position="19"/>
    </location>
</feature>
<dbReference type="RefSeq" id="WP_013628225.1">
    <property type="nucleotide sequence ID" value="NC_015174.1"/>
</dbReference>
<sequence>MKWFSFCLLSFLIIAPALAEDVVLLERYDGPPAVTCEAWTAIDAETGEMIVSHKAGEVLRPASTTKIMTSYLVFNLAAESPEVMEELVTFSRRADKTGGSSSTVREGEQVSVRELLYGLLLPSGNDASVALAEHFGDRLSPEGEGTAYERFVAAMNRQAAELGMNDTHYENTHGLDNVKHVTTAADMARLAQAAMQIPDFRKVVRTAEYRTAVTQEDGEQRVLEWRNTNKLLPYGYLGVKTGWTTMAGACLVSCSQRDGRELILVVLKSSCRDSRFTDSRNLWRWIWTDVVPDQTAPTLSGS</sequence>
<protein>
    <submittedName>
        <fullName evidence="12">Serine-type D-Ala-D-Ala carboxypeptidase</fullName>
        <ecNumber evidence="12">3.4.16.4</ecNumber>
    </submittedName>
</protein>
<evidence type="ECO:0000313" key="12">
    <source>
        <dbReference type="EMBL" id="ADY59498.1"/>
    </source>
</evidence>
<comment type="similarity">
    <text evidence="1 9">Belongs to the peptidase S11 family.</text>
</comment>
<evidence type="ECO:0000313" key="13">
    <source>
        <dbReference type="Proteomes" id="UP000006860"/>
    </source>
</evidence>
<dbReference type="AlphaFoldDB" id="F0SH13"/>
<dbReference type="InterPro" id="IPR001967">
    <property type="entry name" value="Peptidase_S11_N"/>
</dbReference>
<keyword evidence="12" id="KW-0121">Carboxypeptidase</keyword>
<evidence type="ECO:0000256" key="3">
    <source>
        <dbReference type="ARBA" id="ARBA00022801"/>
    </source>
</evidence>
<evidence type="ECO:0000256" key="2">
    <source>
        <dbReference type="ARBA" id="ARBA00022729"/>
    </source>
</evidence>
<dbReference type="eggNOG" id="COG1686">
    <property type="taxonomic scope" value="Bacteria"/>
</dbReference>
<evidence type="ECO:0000256" key="4">
    <source>
        <dbReference type="ARBA" id="ARBA00022960"/>
    </source>
</evidence>
<dbReference type="PANTHER" id="PTHR21581">
    <property type="entry name" value="D-ALANYL-D-ALANINE CARBOXYPEPTIDASE"/>
    <property type="match status" value="1"/>
</dbReference>
<dbReference type="OrthoDB" id="9791132at2"/>
<feature type="active site" evidence="7">
    <location>
        <position position="123"/>
    </location>
</feature>
<dbReference type="Pfam" id="PF00768">
    <property type="entry name" value="Peptidase_S11"/>
    <property type="match status" value="1"/>
</dbReference>
<evidence type="ECO:0000256" key="8">
    <source>
        <dbReference type="PIRSR" id="PIRSR618044-2"/>
    </source>
</evidence>
<dbReference type="SUPFAM" id="SSF56601">
    <property type="entry name" value="beta-lactamase/transpeptidase-like"/>
    <property type="match status" value="1"/>
</dbReference>
<dbReference type="EC" id="3.4.16.4" evidence="12"/>
<keyword evidence="13" id="KW-1185">Reference proteome</keyword>
<name>F0SH13_RUBBR</name>
<dbReference type="GO" id="GO:0006508">
    <property type="term" value="P:proteolysis"/>
    <property type="evidence" value="ECO:0007669"/>
    <property type="project" value="InterPro"/>
</dbReference>
<dbReference type="InterPro" id="IPR018044">
    <property type="entry name" value="Peptidase_S11"/>
</dbReference>
<dbReference type="HOGENOM" id="CLU_027070_7_0_0"/>
<dbReference type="GO" id="GO:0009002">
    <property type="term" value="F:serine-type D-Ala-D-Ala carboxypeptidase activity"/>
    <property type="evidence" value="ECO:0007669"/>
    <property type="project" value="UniProtKB-EC"/>
</dbReference>